<dbReference type="OrthoDB" id="429143at2759"/>
<dbReference type="RefSeq" id="XP_008023385.1">
    <property type="nucleotide sequence ID" value="XM_008025194.1"/>
</dbReference>
<dbReference type="Gene3D" id="3.30.9.10">
    <property type="entry name" value="D-Amino Acid Oxidase, subunit A, domain 2"/>
    <property type="match status" value="1"/>
</dbReference>
<dbReference type="InterPro" id="IPR036188">
    <property type="entry name" value="FAD/NAD-bd_sf"/>
</dbReference>
<organism evidence="2 3">
    <name type="scientific">Exserohilum turcicum (strain 28A)</name>
    <name type="common">Northern leaf blight fungus</name>
    <name type="synonym">Setosphaeria turcica</name>
    <dbReference type="NCBI Taxonomy" id="671987"/>
    <lineage>
        <taxon>Eukaryota</taxon>
        <taxon>Fungi</taxon>
        <taxon>Dikarya</taxon>
        <taxon>Ascomycota</taxon>
        <taxon>Pezizomycotina</taxon>
        <taxon>Dothideomycetes</taxon>
        <taxon>Pleosporomycetidae</taxon>
        <taxon>Pleosporales</taxon>
        <taxon>Pleosporineae</taxon>
        <taxon>Pleosporaceae</taxon>
        <taxon>Exserohilum</taxon>
    </lineage>
</organism>
<dbReference type="Gene3D" id="3.50.50.60">
    <property type="entry name" value="FAD/NAD(P)-binding domain"/>
    <property type="match status" value="1"/>
</dbReference>
<name>R0KL55_EXST2</name>
<reference evidence="2 3" key="1">
    <citation type="journal article" date="2012" name="PLoS Pathog.">
        <title>Diverse lifestyles and strategies of plant pathogenesis encoded in the genomes of eighteen Dothideomycetes fungi.</title>
        <authorList>
            <person name="Ohm R.A."/>
            <person name="Feau N."/>
            <person name="Henrissat B."/>
            <person name="Schoch C.L."/>
            <person name="Horwitz B.A."/>
            <person name="Barry K.W."/>
            <person name="Condon B.J."/>
            <person name="Copeland A.C."/>
            <person name="Dhillon B."/>
            <person name="Glaser F."/>
            <person name="Hesse C.N."/>
            <person name="Kosti I."/>
            <person name="LaButti K."/>
            <person name="Lindquist E.A."/>
            <person name="Lucas S."/>
            <person name="Salamov A.A."/>
            <person name="Bradshaw R.E."/>
            <person name="Ciuffetti L."/>
            <person name="Hamelin R.C."/>
            <person name="Kema G.H.J."/>
            <person name="Lawrence C."/>
            <person name="Scott J.A."/>
            <person name="Spatafora J.W."/>
            <person name="Turgeon B.G."/>
            <person name="de Wit P.J.G.M."/>
            <person name="Zhong S."/>
            <person name="Goodwin S.B."/>
            <person name="Grigoriev I.V."/>
        </authorList>
    </citation>
    <scope>NUCLEOTIDE SEQUENCE [LARGE SCALE GENOMIC DNA]</scope>
    <source>
        <strain evidence="3">28A</strain>
    </source>
</reference>
<sequence>MVLPSTKPTKSYWIEAAESQLRNFRSSEQLPAETDIAIIGSGYAGASTAYWIHKYTEKTARQPKVTILEARDVCGGATGRNGGQLRPHAYSRYPIWRERFGPNGAMALIKHEMAHLAAFKELAQEEGITAEICLQYCETFDAAMTDEAWARLSKALHELRADHGDDDEVAQVCRVIEDAAQAEEFTQMKGAMAAIVHPSASIWPYKFVHALLRILLETGNVQLHANTPVTAVSERSADGWINVTTERGSMRARTVIHTTNRWASHLLPEFTKLILPQVCTVAAVKAPEGFIKHTGAQHWDNCVNNYHLQLPPPYNTIIVGGARQVRVHHPELSLFSNNEEIQIPGVPDFYKTWAASDVKDWPGPSVAELGKQDNEGGVWTGLHDTGPDGFPFVGPLPSHPGQFINAGFNGHGMPRILLSSAHIAPLALDAIGFVFRQPRLAASYPNLPEPFRVTPERVAKLQGADIEAMFTAYREQCETSAKKPFCNIDRVKVAKAGPNL</sequence>
<accession>R0KL55</accession>
<dbReference type="GO" id="GO:0005737">
    <property type="term" value="C:cytoplasm"/>
    <property type="evidence" value="ECO:0007669"/>
    <property type="project" value="TreeGrafter"/>
</dbReference>
<dbReference type="HOGENOM" id="CLU_022730_0_1_1"/>
<evidence type="ECO:0000259" key="1">
    <source>
        <dbReference type="Pfam" id="PF01266"/>
    </source>
</evidence>
<evidence type="ECO:0000313" key="3">
    <source>
        <dbReference type="Proteomes" id="UP000016935"/>
    </source>
</evidence>
<dbReference type="eggNOG" id="ENOG502SKCF">
    <property type="taxonomic scope" value="Eukaryota"/>
</dbReference>
<dbReference type="AlphaFoldDB" id="R0KL55"/>
<dbReference type="SUPFAM" id="SSF51905">
    <property type="entry name" value="FAD/NAD(P)-binding domain"/>
    <property type="match status" value="1"/>
</dbReference>
<dbReference type="PANTHER" id="PTHR13847">
    <property type="entry name" value="SARCOSINE DEHYDROGENASE-RELATED"/>
    <property type="match status" value="1"/>
</dbReference>
<dbReference type="PANTHER" id="PTHR13847:SF188">
    <property type="entry name" value="EXPRESSED PROTEIN"/>
    <property type="match status" value="1"/>
</dbReference>
<keyword evidence="3" id="KW-1185">Reference proteome</keyword>
<gene>
    <name evidence="2" type="ORF">SETTUDRAFT_159883</name>
</gene>
<dbReference type="STRING" id="671987.R0KL55"/>
<feature type="domain" description="FAD dependent oxidoreductase" evidence="1">
    <location>
        <begin position="35"/>
        <end position="414"/>
    </location>
</feature>
<dbReference type="Proteomes" id="UP000016935">
    <property type="component" value="Unassembled WGS sequence"/>
</dbReference>
<dbReference type="GeneID" id="19397988"/>
<reference evidence="2 3" key="2">
    <citation type="journal article" date="2013" name="PLoS Genet.">
        <title>Comparative genome structure, secondary metabolite, and effector coding capacity across Cochliobolus pathogens.</title>
        <authorList>
            <person name="Condon B.J."/>
            <person name="Leng Y."/>
            <person name="Wu D."/>
            <person name="Bushley K.E."/>
            <person name="Ohm R.A."/>
            <person name="Otillar R."/>
            <person name="Martin J."/>
            <person name="Schackwitz W."/>
            <person name="Grimwood J."/>
            <person name="MohdZainudin N."/>
            <person name="Xue C."/>
            <person name="Wang R."/>
            <person name="Manning V.A."/>
            <person name="Dhillon B."/>
            <person name="Tu Z.J."/>
            <person name="Steffenson B.J."/>
            <person name="Salamov A."/>
            <person name="Sun H."/>
            <person name="Lowry S."/>
            <person name="LaButti K."/>
            <person name="Han J."/>
            <person name="Copeland A."/>
            <person name="Lindquist E."/>
            <person name="Barry K."/>
            <person name="Schmutz J."/>
            <person name="Baker S.E."/>
            <person name="Ciuffetti L.M."/>
            <person name="Grigoriev I.V."/>
            <person name="Zhong S."/>
            <person name="Turgeon B.G."/>
        </authorList>
    </citation>
    <scope>NUCLEOTIDE SEQUENCE [LARGE SCALE GENOMIC DNA]</scope>
    <source>
        <strain evidence="3">28A</strain>
    </source>
</reference>
<evidence type="ECO:0000313" key="2">
    <source>
        <dbReference type="EMBL" id="EOA88687.1"/>
    </source>
</evidence>
<dbReference type="EMBL" id="KB908526">
    <property type="protein sequence ID" value="EOA88687.1"/>
    <property type="molecule type" value="Genomic_DNA"/>
</dbReference>
<protein>
    <recommendedName>
        <fullName evidence="1">FAD dependent oxidoreductase domain-containing protein</fullName>
    </recommendedName>
</protein>
<dbReference type="InterPro" id="IPR006076">
    <property type="entry name" value="FAD-dep_OxRdtase"/>
</dbReference>
<dbReference type="Pfam" id="PF01266">
    <property type="entry name" value="DAO"/>
    <property type="match status" value="1"/>
</dbReference>
<proteinExistence type="predicted"/>